<evidence type="ECO:0000313" key="8">
    <source>
        <dbReference type="EMBL" id="ROT42014.1"/>
    </source>
</evidence>
<proteinExistence type="predicted"/>
<evidence type="ECO:0000256" key="4">
    <source>
        <dbReference type="ARBA" id="ARBA00022989"/>
    </source>
</evidence>
<evidence type="ECO:0000256" key="3">
    <source>
        <dbReference type="ARBA" id="ARBA00022824"/>
    </source>
</evidence>
<reference evidence="8 9" key="1">
    <citation type="journal article" date="2018" name="Mol. Ecol.">
        <title>The obligate alkalophilic soda-lake fungus Sodiomyces alkalinus has shifted to a protein diet.</title>
        <authorList>
            <person name="Grum-Grzhimaylo A.A."/>
            <person name="Falkoski D.L."/>
            <person name="van den Heuvel J."/>
            <person name="Valero-Jimenez C.A."/>
            <person name="Min B."/>
            <person name="Choi I.G."/>
            <person name="Lipzen A."/>
            <person name="Daum C.G."/>
            <person name="Aanen D.K."/>
            <person name="Tsang A."/>
            <person name="Henrissat B."/>
            <person name="Bilanenko E.N."/>
            <person name="de Vries R.P."/>
            <person name="van Kan J.A.L."/>
            <person name="Grigoriev I.V."/>
            <person name="Debets A.J.M."/>
        </authorList>
    </citation>
    <scope>NUCLEOTIDE SEQUENCE [LARGE SCALE GENOMIC DNA]</scope>
    <source>
        <strain evidence="8 9">F11</strain>
    </source>
</reference>
<evidence type="ECO:0000256" key="5">
    <source>
        <dbReference type="ARBA" id="ARBA00023136"/>
    </source>
</evidence>
<evidence type="ECO:0000256" key="2">
    <source>
        <dbReference type="ARBA" id="ARBA00022692"/>
    </source>
</evidence>
<name>A0A3N2Q5G4_SODAK</name>
<organism evidence="8 9">
    <name type="scientific">Sodiomyces alkalinus (strain CBS 110278 / VKM F-3762 / F11)</name>
    <name type="common">Alkaliphilic filamentous fungus</name>
    <dbReference type="NCBI Taxonomy" id="1314773"/>
    <lineage>
        <taxon>Eukaryota</taxon>
        <taxon>Fungi</taxon>
        <taxon>Dikarya</taxon>
        <taxon>Ascomycota</taxon>
        <taxon>Pezizomycotina</taxon>
        <taxon>Sordariomycetes</taxon>
        <taxon>Hypocreomycetidae</taxon>
        <taxon>Glomerellales</taxon>
        <taxon>Plectosphaerellaceae</taxon>
        <taxon>Sodiomyces</taxon>
    </lineage>
</organism>
<dbReference type="AlphaFoldDB" id="A0A3N2Q5G4"/>
<feature type="region of interest" description="Disordered" evidence="6">
    <location>
        <begin position="20"/>
        <end position="44"/>
    </location>
</feature>
<dbReference type="Proteomes" id="UP000272025">
    <property type="component" value="Unassembled WGS sequence"/>
</dbReference>
<dbReference type="PANTHER" id="PTHR31394:SF1">
    <property type="entry name" value="TRANSMEMBRANE PROTEIN 199"/>
    <property type="match status" value="1"/>
</dbReference>
<feature type="transmembrane region" description="Helical" evidence="7">
    <location>
        <begin position="209"/>
        <end position="230"/>
    </location>
</feature>
<keyword evidence="5 7" id="KW-0472">Membrane</keyword>
<evidence type="ECO:0000313" key="9">
    <source>
        <dbReference type="Proteomes" id="UP000272025"/>
    </source>
</evidence>
<protein>
    <recommendedName>
        <fullName evidence="10">Endoplasmic reticulum-based factor for assembly of V-ATPase</fullName>
    </recommendedName>
</protein>
<dbReference type="GO" id="GO:0005789">
    <property type="term" value="C:endoplasmic reticulum membrane"/>
    <property type="evidence" value="ECO:0007669"/>
    <property type="project" value="UniProtKB-SubCell"/>
</dbReference>
<evidence type="ECO:0000256" key="7">
    <source>
        <dbReference type="SAM" id="Phobius"/>
    </source>
</evidence>
<evidence type="ECO:0000256" key="6">
    <source>
        <dbReference type="SAM" id="MobiDB-lite"/>
    </source>
</evidence>
<accession>A0A3N2Q5G4</accession>
<comment type="subcellular location">
    <subcellularLocation>
        <location evidence="1">Endoplasmic reticulum membrane</location>
        <topology evidence="1">Multi-pass membrane protein</topology>
    </subcellularLocation>
</comment>
<dbReference type="OrthoDB" id="19981at2759"/>
<sequence length="300" mass="33917">MVRLTITPSIVEGLKKLRQNNTRDDCEPSTDIQPNAPDSEPSLLNPKVGKPITHGQIIHLWQQLRAAEEKDFSLETLLRGSQVYMPPPPPKPEPSEEYKALMARLRREEEERSYQRMVKQSHQHHQEPFSRMDAFARRFPHAGTPGLTTAQAYAEINRPTSKADEGDDDVTYAEVHRQLMLLLNFLVSIVGVAATIWVAARWWSTTSRLLITLAGAILVAVAEVVVYSGYMRKLGEAKQVQEKVKEEREVVQTWVVGPEGEKGGQNGEAEEAVLLEKKVTRKEEGFRRRFKSGIKDEPGE</sequence>
<dbReference type="InterPro" id="IPR021013">
    <property type="entry name" value="ATPase_Vma12"/>
</dbReference>
<dbReference type="Pfam" id="PF11712">
    <property type="entry name" value="Vma12"/>
    <property type="match status" value="1"/>
</dbReference>
<feature type="transmembrane region" description="Helical" evidence="7">
    <location>
        <begin position="181"/>
        <end position="203"/>
    </location>
</feature>
<dbReference type="STRING" id="1314773.A0A3N2Q5G4"/>
<dbReference type="GeneID" id="39583925"/>
<evidence type="ECO:0008006" key="10">
    <source>
        <dbReference type="Google" id="ProtNLM"/>
    </source>
</evidence>
<dbReference type="EMBL" id="ML119051">
    <property type="protein sequence ID" value="ROT42014.1"/>
    <property type="molecule type" value="Genomic_DNA"/>
</dbReference>
<keyword evidence="3" id="KW-0256">Endoplasmic reticulum</keyword>
<dbReference type="GO" id="GO:0070072">
    <property type="term" value="P:vacuolar proton-transporting V-type ATPase complex assembly"/>
    <property type="evidence" value="ECO:0007669"/>
    <property type="project" value="InterPro"/>
</dbReference>
<dbReference type="PANTHER" id="PTHR31394">
    <property type="entry name" value="TRANSMEMBRANE PROTEIN 199"/>
    <property type="match status" value="1"/>
</dbReference>
<keyword evidence="2 7" id="KW-0812">Transmembrane</keyword>
<evidence type="ECO:0000256" key="1">
    <source>
        <dbReference type="ARBA" id="ARBA00004477"/>
    </source>
</evidence>
<gene>
    <name evidence="8" type="ORF">SODALDRAFT_5245</name>
</gene>
<dbReference type="RefSeq" id="XP_028469820.1">
    <property type="nucleotide sequence ID" value="XM_028615448.1"/>
</dbReference>
<keyword evidence="4 7" id="KW-1133">Transmembrane helix</keyword>
<keyword evidence="9" id="KW-1185">Reference proteome</keyword>